<keyword evidence="10 12" id="KW-0472">Membrane</keyword>
<dbReference type="Proteomes" id="UP000025245">
    <property type="component" value="Chromosome"/>
</dbReference>
<evidence type="ECO:0000256" key="7">
    <source>
        <dbReference type="ARBA" id="ARBA00022777"/>
    </source>
</evidence>
<dbReference type="KEGG" id="siz:SI82_01450"/>
<keyword evidence="8" id="KW-0067">ATP-binding</keyword>
<evidence type="ECO:0000313" key="18">
    <source>
        <dbReference type="Proteomes" id="UP000269148"/>
    </source>
</evidence>
<evidence type="ECO:0000256" key="3">
    <source>
        <dbReference type="ARBA" id="ARBA00012438"/>
    </source>
</evidence>
<keyword evidence="6" id="KW-0547">Nucleotide-binding</keyword>
<dbReference type="SMR" id="A0A3L8GPS9"/>
<dbReference type="InterPro" id="IPR003660">
    <property type="entry name" value="HAMP_dom"/>
</dbReference>
<evidence type="ECO:0000256" key="1">
    <source>
        <dbReference type="ARBA" id="ARBA00000085"/>
    </source>
</evidence>
<dbReference type="PROSITE" id="PS50109">
    <property type="entry name" value="HIS_KIN"/>
    <property type="match status" value="1"/>
</dbReference>
<dbReference type="Proteomes" id="UP000269148">
    <property type="component" value="Unassembled WGS sequence"/>
</dbReference>
<dbReference type="GO" id="GO:0007234">
    <property type="term" value="P:osmosensory signaling via phosphorelay pathway"/>
    <property type="evidence" value="ECO:0007669"/>
    <property type="project" value="TreeGrafter"/>
</dbReference>
<keyword evidence="7 16" id="KW-0418">Kinase</keyword>
<evidence type="ECO:0000256" key="2">
    <source>
        <dbReference type="ARBA" id="ARBA00004370"/>
    </source>
</evidence>
<feature type="transmembrane region" description="Helical" evidence="12">
    <location>
        <begin position="47"/>
        <end position="67"/>
    </location>
</feature>
<keyword evidence="12" id="KW-1133">Transmembrane helix</keyword>
<keyword evidence="5" id="KW-0808">Transferase</keyword>
<dbReference type="EMBL" id="CP007586">
    <property type="protein sequence ID" value="AHY15126.1"/>
    <property type="molecule type" value="Genomic_DNA"/>
</dbReference>
<dbReference type="Pfam" id="PF00512">
    <property type="entry name" value="HisKA"/>
    <property type="match status" value="1"/>
</dbReference>
<dbReference type="Gene3D" id="3.30.565.10">
    <property type="entry name" value="Histidine kinase-like ATPase, C-terminal domain"/>
    <property type="match status" value="1"/>
</dbReference>
<evidence type="ECO:0000256" key="11">
    <source>
        <dbReference type="SAM" id="Coils"/>
    </source>
</evidence>
<keyword evidence="12" id="KW-0812">Transmembrane</keyword>
<dbReference type="SMART" id="SM00387">
    <property type="entry name" value="HATPase_c"/>
    <property type="match status" value="1"/>
</dbReference>
<dbReference type="PANTHER" id="PTHR42878">
    <property type="entry name" value="TWO-COMPONENT HISTIDINE KINASE"/>
    <property type="match status" value="1"/>
</dbReference>
<feature type="coiled-coil region" evidence="11">
    <location>
        <begin position="105"/>
        <end position="139"/>
    </location>
</feature>
<dbReference type="InterPro" id="IPR036890">
    <property type="entry name" value="HATPase_C_sf"/>
</dbReference>
<proteinExistence type="predicted"/>
<dbReference type="SUPFAM" id="SSF158472">
    <property type="entry name" value="HAMP domain-like"/>
    <property type="match status" value="1"/>
</dbReference>
<dbReference type="GO" id="GO:0000156">
    <property type="term" value="F:phosphorelay response regulator activity"/>
    <property type="evidence" value="ECO:0007669"/>
    <property type="project" value="TreeGrafter"/>
</dbReference>
<evidence type="ECO:0000256" key="10">
    <source>
        <dbReference type="ARBA" id="ARBA00023136"/>
    </source>
</evidence>
<dbReference type="Pfam" id="PF02518">
    <property type="entry name" value="HATPase_c"/>
    <property type="match status" value="1"/>
</dbReference>
<dbReference type="SMART" id="SM00388">
    <property type="entry name" value="HisKA"/>
    <property type="match status" value="1"/>
</dbReference>
<dbReference type="SUPFAM" id="SSF55874">
    <property type="entry name" value="ATPase domain of HSP90 chaperone/DNA topoisomerase II/histidine kinase"/>
    <property type="match status" value="1"/>
</dbReference>
<evidence type="ECO:0000256" key="6">
    <source>
        <dbReference type="ARBA" id="ARBA00022741"/>
    </source>
</evidence>
<dbReference type="CDD" id="cd00075">
    <property type="entry name" value="HATPase"/>
    <property type="match status" value="1"/>
</dbReference>
<reference evidence="15 17" key="1">
    <citation type="journal article" date="2014" name="Genome Announc.">
        <title>Complete Genome Sequence of a Virulent Strain, Streptococcus iniae ISET0901, Isolated from Diseased Tilapia.</title>
        <authorList>
            <person name="Pridgeon J.W."/>
            <person name="Zhang D."/>
            <person name="Zhang L."/>
        </authorList>
    </citation>
    <scope>NUCLEOTIDE SEQUENCE [LARGE SCALE GENOMIC DNA]</scope>
    <source>
        <strain evidence="15 17">ISET0901</strain>
    </source>
</reference>
<dbReference type="OrthoDB" id="9813151at2"/>
<reference evidence="16 18" key="2">
    <citation type="submission" date="2018-06" db="EMBL/GenBank/DDBJ databases">
        <title>Mutators as drivers of adaptation in pathogenic bacteria and a risk factor for host jumps and vaccine escape.</title>
        <authorList>
            <person name="Barnes A.C."/>
            <person name="Silayeva O."/>
        </authorList>
    </citation>
    <scope>NUCLEOTIDE SEQUENCE [LARGE SCALE GENOMIC DNA]</scope>
    <source>
        <strain evidence="16 18">QMA0445</strain>
    </source>
</reference>
<dbReference type="KEGG" id="sio:DW64_01190"/>
<dbReference type="Pfam" id="PF00672">
    <property type="entry name" value="HAMP"/>
    <property type="match status" value="1"/>
</dbReference>
<sequence length="353" mass="40064">MAKSKHLQLSLRYYFVLLFIGILLVTCFSGLFFICLLHLLFGVKGGLMFFIGSYTMVILLLGSLIMWQGSIHLTRPIQQLNQAVKEVAKGNFDYQVVRKKYPNDTADYHNELDELSQNLNQMAQDLKNLDQMRQEFISNVSHELKTPVASLVGVSDLLASHQLTCEDQAELLQIMQSETIRLSRLCDAILNLNRLDRDFLLEVKETRIDEQLRQAMILLTEKWKEKKISLEMPPHAVRLVTDPHLTMQVWINLLDNAIKYSGDDVRLAIAIIDQKDSISVVITDQGIGISKEDQRRLYEPFYQSDHSHSQEGNGLGLSIVKKIVTALSGTITITSQLGQGTKVSLTLPRNIRP</sequence>
<feature type="domain" description="Histidine kinase" evidence="13">
    <location>
        <begin position="139"/>
        <end position="351"/>
    </location>
</feature>
<gene>
    <name evidence="16" type="ORF">DIY07_01130</name>
    <name evidence="15" type="ORF">DQ08_01195</name>
</gene>
<dbReference type="AlphaFoldDB" id="A0A3L8GPS9"/>
<dbReference type="InterPro" id="IPR050351">
    <property type="entry name" value="BphY/WalK/GraS-like"/>
</dbReference>
<evidence type="ECO:0000256" key="4">
    <source>
        <dbReference type="ARBA" id="ARBA00022553"/>
    </source>
</evidence>
<dbReference type="Gene3D" id="1.10.8.500">
    <property type="entry name" value="HAMP domain in histidine kinase"/>
    <property type="match status" value="1"/>
</dbReference>
<dbReference type="PANTHER" id="PTHR42878:SF7">
    <property type="entry name" value="SENSOR HISTIDINE KINASE GLRK"/>
    <property type="match status" value="1"/>
</dbReference>
<evidence type="ECO:0000313" key="15">
    <source>
        <dbReference type="EMBL" id="AHY15126.1"/>
    </source>
</evidence>
<dbReference type="CDD" id="cd06225">
    <property type="entry name" value="HAMP"/>
    <property type="match status" value="1"/>
</dbReference>
<name>A0A3L8GPS9_STRIN</name>
<evidence type="ECO:0000256" key="5">
    <source>
        <dbReference type="ARBA" id="ARBA00022679"/>
    </source>
</evidence>
<dbReference type="FunFam" id="3.30.565.10:FF:000006">
    <property type="entry name" value="Sensor histidine kinase WalK"/>
    <property type="match status" value="1"/>
</dbReference>
<dbReference type="InterPro" id="IPR003661">
    <property type="entry name" value="HisK_dim/P_dom"/>
</dbReference>
<evidence type="ECO:0000259" key="13">
    <source>
        <dbReference type="PROSITE" id="PS50109"/>
    </source>
</evidence>
<keyword evidence="4" id="KW-0597">Phosphoprotein</keyword>
<dbReference type="SUPFAM" id="SSF47384">
    <property type="entry name" value="Homodimeric domain of signal transducing histidine kinase"/>
    <property type="match status" value="1"/>
</dbReference>
<comment type="catalytic activity">
    <reaction evidence="1">
        <text>ATP + protein L-histidine = ADP + protein N-phospho-L-histidine.</text>
        <dbReference type="EC" id="2.7.13.3"/>
    </reaction>
</comment>
<dbReference type="InterPro" id="IPR004358">
    <property type="entry name" value="Sig_transdc_His_kin-like_C"/>
</dbReference>
<dbReference type="EMBL" id="QLQD01000013">
    <property type="protein sequence ID" value="RLU59085.1"/>
    <property type="molecule type" value="Genomic_DNA"/>
</dbReference>
<evidence type="ECO:0000313" key="17">
    <source>
        <dbReference type="Proteomes" id="UP000025245"/>
    </source>
</evidence>
<dbReference type="GO" id="GO:0016020">
    <property type="term" value="C:membrane"/>
    <property type="evidence" value="ECO:0007669"/>
    <property type="project" value="UniProtKB-SubCell"/>
</dbReference>
<organism evidence="16 18">
    <name type="scientific">Streptococcus iniae</name>
    <name type="common">Streptococcus shiloi</name>
    <dbReference type="NCBI Taxonomy" id="1346"/>
    <lineage>
        <taxon>Bacteria</taxon>
        <taxon>Bacillati</taxon>
        <taxon>Bacillota</taxon>
        <taxon>Bacilli</taxon>
        <taxon>Lactobacillales</taxon>
        <taxon>Streptococcaceae</taxon>
        <taxon>Streptococcus</taxon>
    </lineage>
</organism>
<dbReference type="KEGG" id="siq:DQ08_01195"/>
<keyword evidence="17" id="KW-1185">Reference proteome</keyword>
<dbReference type="FunFam" id="1.10.287.130:FF:000001">
    <property type="entry name" value="Two-component sensor histidine kinase"/>
    <property type="match status" value="1"/>
</dbReference>
<dbReference type="GeneID" id="35766279"/>
<feature type="domain" description="HAMP" evidence="14">
    <location>
        <begin position="71"/>
        <end position="131"/>
    </location>
</feature>
<evidence type="ECO:0000256" key="12">
    <source>
        <dbReference type="SAM" id="Phobius"/>
    </source>
</evidence>
<comment type="subcellular location">
    <subcellularLocation>
        <location evidence="2">Membrane</location>
    </subcellularLocation>
</comment>
<dbReference type="GO" id="GO:0000155">
    <property type="term" value="F:phosphorelay sensor kinase activity"/>
    <property type="evidence" value="ECO:0007669"/>
    <property type="project" value="InterPro"/>
</dbReference>
<feature type="transmembrane region" description="Helical" evidence="12">
    <location>
        <begin position="12"/>
        <end position="41"/>
    </location>
</feature>
<evidence type="ECO:0000256" key="9">
    <source>
        <dbReference type="ARBA" id="ARBA00023012"/>
    </source>
</evidence>
<dbReference type="SMART" id="SM00304">
    <property type="entry name" value="HAMP"/>
    <property type="match status" value="1"/>
</dbReference>
<dbReference type="InterPro" id="IPR003594">
    <property type="entry name" value="HATPase_dom"/>
</dbReference>
<protein>
    <recommendedName>
        <fullName evidence="3">histidine kinase</fullName>
        <ecNumber evidence="3">2.7.13.3</ecNumber>
    </recommendedName>
</protein>
<dbReference type="InterPro" id="IPR005467">
    <property type="entry name" value="His_kinase_dom"/>
</dbReference>
<dbReference type="EC" id="2.7.13.3" evidence="3"/>
<dbReference type="InterPro" id="IPR036097">
    <property type="entry name" value="HisK_dim/P_sf"/>
</dbReference>
<dbReference type="Gene3D" id="1.10.287.130">
    <property type="match status" value="1"/>
</dbReference>
<dbReference type="GO" id="GO:0005524">
    <property type="term" value="F:ATP binding"/>
    <property type="evidence" value="ECO:0007669"/>
    <property type="project" value="UniProtKB-KW"/>
</dbReference>
<keyword evidence="11" id="KW-0175">Coiled coil</keyword>
<accession>A0A3L8GPS9</accession>
<keyword evidence="9" id="KW-0902">Two-component regulatory system</keyword>
<dbReference type="GO" id="GO:0030295">
    <property type="term" value="F:protein kinase activator activity"/>
    <property type="evidence" value="ECO:0007669"/>
    <property type="project" value="TreeGrafter"/>
</dbReference>
<dbReference type="PROSITE" id="PS50885">
    <property type="entry name" value="HAMP"/>
    <property type="match status" value="1"/>
</dbReference>
<evidence type="ECO:0000256" key="8">
    <source>
        <dbReference type="ARBA" id="ARBA00022840"/>
    </source>
</evidence>
<dbReference type="STRING" id="1346.BMF34_01380"/>
<evidence type="ECO:0000259" key="14">
    <source>
        <dbReference type="PROSITE" id="PS50885"/>
    </source>
</evidence>
<evidence type="ECO:0000313" key="16">
    <source>
        <dbReference type="EMBL" id="RLU59085.1"/>
    </source>
</evidence>
<dbReference type="CDD" id="cd00082">
    <property type="entry name" value="HisKA"/>
    <property type="match status" value="1"/>
</dbReference>
<dbReference type="PRINTS" id="PR00344">
    <property type="entry name" value="BCTRLSENSOR"/>
</dbReference>
<dbReference type="RefSeq" id="WP_003099038.1">
    <property type="nucleotide sequence ID" value="NZ_CP010783.1"/>
</dbReference>